<dbReference type="Proteomes" id="UP001189429">
    <property type="component" value="Unassembled WGS sequence"/>
</dbReference>
<proteinExistence type="predicted"/>
<gene>
    <name evidence="2" type="ORF">PCOR1329_LOCUS63687</name>
</gene>
<sequence>MTSIRVTLPTGLRAQASARRSAYMFLENLLLNDPTPERAAADAAQKVVPEGERLYVLLTDAAAADACRRTVAAIGGEVEVLTTEDHNRRVAHDTSCKKVMEAKEQNMATAAQAVQFGTEVARLAANGQAKLAQRLASIAAKSTAVTSSGLSTSGMKKRKREAVDEDRILSERSEFPVRLAILRRRREVDEERQEAQLHSRTSSSGLSARDRSLR</sequence>
<comment type="caution">
    <text evidence="2">The sequence shown here is derived from an EMBL/GenBank/DDBJ whole genome shotgun (WGS) entry which is preliminary data.</text>
</comment>
<keyword evidence="3" id="KW-1185">Reference proteome</keyword>
<organism evidence="2 3">
    <name type="scientific">Prorocentrum cordatum</name>
    <dbReference type="NCBI Taxonomy" id="2364126"/>
    <lineage>
        <taxon>Eukaryota</taxon>
        <taxon>Sar</taxon>
        <taxon>Alveolata</taxon>
        <taxon>Dinophyceae</taxon>
        <taxon>Prorocentrales</taxon>
        <taxon>Prorocentraceae</taxon>
        <taxon>Prorocentrum</taxon>
    </lineage>
</organism>
<feature type="region of interest" description="Disordered" evidence="1">
    <location>
        <begin position="186"/>
        <end position="214"/>
    </location>
</feature>
<evidence type="ECO:0008006" key="4">
    <source>
        <dbReference type="Google" id="ProtNLM"/>
    </source>
</evidence>
<accession>A0ABN9W4S8</accession>
<protein>
    <recommendedName>
        <fullName evidence="4">BRCT domain-containing protein</fullName>
    </recommendedName>
</protein>
<evidence type="ECO:0000313" key="3">
    <source>
        <dbReference type="Proteomes" id="UP001189429"/>
    </source>
</evidence>
<evidence type="ECO:0000313" key="2">
    <source>
        <dbReference type="EMBL" id="CAK0880588.1"/>
    </source>
</evidence>
<name>A0ABN9W4S8_9DINO</name>
<dbReference type="EMBL" id="CAUYUJ010018093">
    <property type="protein sequence ID" value="CAK0880588.1"/>
    <property type="molecule type" value="Genomic_DNA"/>
</dbReference>
<evidence type="ECO:0000256" key="1">
    <source>
        <dbReference type="SAM" id="MobiDB-lite"/>
    </source>
</evidence>
<reference evidence="2" key="1">
    <citation type="submission" date="2023-10" db="EMBL/GenBank/DDBJ databases">
        <authorList>
            <person name="Chen Y."/>
            <person name="Shah S."/>
            <person name="Dougan E. K."/>
            <person name="Thang M."/>
            <person name="Chan C."/>
        </authorList>
    </citation>
    <scope>NUCLEOTIDE SEQUENCE [LARGE SCALE GENOMIC DNA]</scope>
</reference>
<feature type="compositionally biased region" description="Basic and acidic residues" evidence="1">
    <location>
        <begin position="186"/>
        <end position="197"/>
    </location>
</feature>